<name>A0A1F8ASR7_9BACT</name>
<organism evidence="3 4">
    <name type="scientific">Candidatus Woesebacteria bacterium RIFCSPHIGHO2_12_FULL_41_24</name>
    <dbReference type="NCBI Taxonomy" id="1802510"/>
    <lineage>
        <taxon>Bacteria</taxon>
        <taxon>Candidatus Woeseibacteriota</taxon>
    </lineage>
</organism>
<evidence type="ECO:0000313" key="3">
    <source>
        <dbReference type="EMBL" id="OGM54796.1"/>
    </source>
</evidence>
<evidence type="ECO:0000256" key="1">
    <source>
        <dbReference type="SAM" id="Phobius"/>
    </source>
</evidence>
<keyword evidence="1" id="KW-0472">Membrane</keyword>
<dbReference type="InterPro" id="IPR013216">
    <property type="entry name" value="Methyltransf_11"/>
</dbReference>
<dbReference type="SUPFAM" id="SSF53335">
    <property type="entry name" value="S-adenosyl-L-methionine-dependent methyltransferases"/>
    <property type="match status" value="1"/>
</dbReference>
<dbReference type="InterPro" id="IPR029063">
    <property type="entry name" value="SAM-dependent_MTases_sf"/>
</dbReference>
<dbReference type="EMBL" id="MGGW01000009">
    <property type="protein sequence ID" value="OGM54796.1"/>
    <property type="molecule type" value="Genomic_DNA"/>
</dbReference>
<proteinExistence type="predicted"/>
<dbReference type="PANTHER" id="PTHR43591:SF109">
    <property type="entry name" value="METHYLTRANSFERASE TYPE 11 DOMAIN-CONTAINING PROTEIN"/>
    <property type="match status" value="1"/>
</dbReference>
<sequence length="246" mass="27988">MLPKWHSRYFHTKYAFSALNKLKGKVVDIGAGQGGITRALALSLPDLKFYACDNDYKKLEVFAGLRERIVLRRGDACNLPYKSRYFDAVVMFDVLEHLEDPPKAISEVSRVLKKQGVFHLVVPCEGDIWTIDGVINKLGINLKKDPIGHINQFTFRQVSNEFDTHGFKIKDVKYSYHFIYQVVSFLYFLTVTLFKKGKYMNLESNIKLVSNSIKVISKIVGCLVYCEDGLLSEIPGQTAHISAIKK</sequence>
<keyword evidence="1" id="KW-1133">Transmembrane helix</keyword>
<dbReference type="GO" id="GO:0008757">
    <property type="term" value="F:S-adenosylmethionine-dependent methyltransferase activity"/>
    <property type="evidence" value="ECO:0007669"/>
    <property type="project" value="InterPro"/>
</dbReference>
<dbReference type="CDD" id="cd02440">
    <property type="entry name" value="AdoMet_MTases"/>
    <property type="match status" value="1"/>
</dbReference>
<feature type="transmembrane region" description="Helical" evidence="1">
    <location>
        <begin position="174"/>
        <end position="194"/>
    </location>
</feature>
<evidence type="ECO:0000313" key="4">
    <source>
        <dbReference type="Proteomes" id="UP000178603"/>
    </source>
</evidence>
<dbReference type="AlphaFoldDB" id="A0A1F8ASR7"/>
<gene>
    <name evidence="3" type="ORF">A3E44_01405</name>
</gene>
<keyword evidence="1" id="KW-0812">Transmembrane</keyword>
<dbReference type="Gene3D" id="3.40.50.150">
    <property type="entry name" value="Vaccinia Virus protein VP39"/>
    <property type="match status" value="1"/>
</dbReference>
<dbReference type="Pfam" id="PF08241">
    <property type="entry name" value="Methyltransf_11"/>
    <property type="match status" value="1"/>
</dbReference>
<protein>
    <recommendedName>
        <fullName evidence="2">Methyltransferase type 11 domain-containing protein</fullName>
    </recommendedName>
</protein>
<dbReference type="PANTHER" id="PTHR43591">
    <property type="entry name" value="METHYLTRANSFERASE"/>
    <property type="match status" value="1"/>
</dbReference>
<comment type="caution">
    <text evidence="3">The sequence shown here is derived from an EMBL/GenBank/DDBJ whole genome shotgun (WGS) entry which is preliminary data.</text>
</comment>
<evidence type="ECO:0000259" key="2">
    <source>
        <dbReference type="Pfam" id="PF08241"/>
    </source>
</evidence>
<feature type="domain" description="Methyltransferase type 11" evidence="2">
    <location>
        <begin position="27"/>
        <end position="118"/>
    </location>
</feature>
<reference evidence="3 4" key="1">
    <citation type="journal article" date="2016" name="Nat. Commun.">
        <title>Thousands of microbial genomes shed light on interconnected biogeochemical processes in an aquifer system.</title>
        <authorList>
            <person name="Anantharaman K."/>
            <person name="Brown C.T."/>
            <person name="Hug L.A."/>
            <person name="Sharon I."/>
            <person name="Castelle C.J."/>
            <person name="Probst A.J."/>
            <person name="Thomas B.C."/>
            <person name="Singh A."/>
            <person name="Wilkins M.J."/>
            <person name="Karaoz U."/>
            <person name="Brodie E.L."/>
            <person name="Williams K.H."/>
            <person name="Hubbard S.S."/>
            <person name="Banfield J.F."/>
        </authorList>
    </citation>
    <scope>NUCLEOTIDE SEQUENCE [LARGE SCALE GENOMIC DNA]</scope>
</reference>
<dbReference type="Proteomes" id="UP000178603">
    <property type="component" value="Unassembled WGS sequence"/>
</dbReference>
<accession>A0A1F8ASR7</accession>